<keyword evidence="2" id="KW-1185">Reference proteome</keyword>
<gene>
    <name evidence="1" type="ORF">AQUCO_00200447v1</name>
</gene>
<dbReference type="PROSITE" id="PS51257">
    <property type="entry name" value="PROKAR_LIPOPROTEIN"/>
    <property type="match status" value="1"/>
</dbReference>
<dbReference type="EMBL" id="KZ305019">
    <property type="protein sequence ID" value="PIA62432.1"/>
    <property type="molecule type" value="Genomic_DNA"/>
</dbReference>
<organism evidence="1 2">
    <name type="scientific">Aquilegia coerulea</name>
    <name type="common">Rocky mountain columbine</name>
    <dbReference type="NCBI Taxonomy" id="218851"/>
    <lineage>
        <taxon>Eukaryota</taxon>
        <taxon>Viridiplantae</taxon>
        <taxon>Streptophyta</taxon>
        <taxon>Embryophyta</taxon>
        <taxon>Tracheophyta</taxon>
        <taxon>Spermatophyta</taxon>
        <taxon>Magnoliopsida</taxon>
        <taxon>Ranunculales</taxon>
        <taxon>Ranunculaceae</taxon>
        <taxon>Thalictroideae</taxon>
        <taxon>Aquilegia</taxon>
    </lineage>
</organism>
<protein>
    <submittedName>
        <fullName evidence="1">Uncharacterized protein</fullName>
    </submittedName>
</protein>
<dbReference type="Proteomes" id="UP000230069">
    <property type="component" value="Unassembled WGS sequence"/>
</dbReference>
<accession>A0A2G5F376</accession>
<name>A0A2G5F376_AQUCA</name>
<proteinExistence type="predicted"/>
<dbReference type="AlphaFoldDB" id="A0A2G5F376"/>
<dbReference type="InParanoid" id="A0A2G5F376"/>
<evidence type="ECO:0000313" key="1">
    <source>
        <dbReference type="EMBL" id="PIA62432.1"/>
    </source>
</evidence>
<sequence>MSRFIVSSLHKSDPLNICNLILTSVLLACDTSHTVHIRDVFERSESTKCIWYHLCCPLGDLYTMYLICTPQMLSQ</sequence>
<reference evidence="1 2" key="1">
    <citation type="submission" date="2017-09" db="EMBL/GenBank/DDBJ databases">
        <title>WGS assembly of Aquilegia coerulea Goldsmith.</title>
        <authorList>
            <person name="Hodges S."/>
            <person name="Kramer E."/>
            <person name="Nordborg M."/>
            <person name="Tomkins J."/>
            <person name="Borevitz J."/>
            <person name="Derieg N."/>
            <person name="Yan J."/>
            <person name="Mihaltcheva S."/>
            <person name="Hayes R.D."/>
            <person name="Rokhsar D."/>
        </authorList>
    </citation>
    <scope>NUCLEOTIDE SEQUENCE [LARGE SCALE GENOMIC DNA]</scope>
    <source>
        <strain evidence="2">cv. Goldsmith</strain>
    </source>
</reference>
<evidence type="ECO:0000313" key="2">
    <source>
        <dbReference type="Proteomes" id="UP000230069"/>
    </source>
</evidence>